<dbReference type="GO" id="GO:0003677">
    <property type="term" value="F:DNA binding"/>
    <property type="evidence" value="ECO:0007669"/>
    <property type="project" value="InterPro"/>
</dbReference>
<evidence type="ECO:0000313" key="3">
    <source>
        <dbReference type="Proteomes" id="UP000244571"/>
    </source>
</evidence>
<name>A0A2R4XP25_9BURK</name>
<dbReference type="CDD" id="cd00093">
    <property type="entry name" value="HTH_XRE"/>
    <property type="match status" value="1"/>
</dbReference>
<dbReference type="PROSITE" id="PS50943">
    <property type="entry name" value="HTH_CROC1"/>
    <property type="match status" value="1"/>
</dbReference>
<dbReference type="Gene3D" id="1.10.260.40">
    <property type="entry name" value="lambda repressor-like DNA-binding domains"/>
    <property type="match status" value="1"/>
</dbReference>
<dbReference type="SUPFAM" id="SSF47413">
    <property type="entry name" value="lambda repressor-like DNA-binding domains"/>
    <property type="match status" value="1"/>
</dbReference>
<dbReference type="InterPro" id="IPR001387">
    <property type="entry name" value="Cro/C1-type_HTH"/>
</dbReference>
<keyword evidence="3" id="KW-1185">Reference proteome</keyword>
<dbReference type="InterPro" id="IPR010982">
    <property type="entry name" value="Lambda_DNA-bd_dom_sf"/>
</dbReference>
<proteinExistence type="predicted"/>
<feature type="domain" description="HTH cro/C1-type" evidence="1">
    <location>
        <begin position="14"/>
        <end position="45"/>
    </location>
</feature>
<evidence type="ECO:0000313" key="2">
    <source>
        <dbReference type="EMBL" id="AWB35553.1"/>
    </source>
</evidence>
<dbReference type="SMART" id="SM00530">
    <property type="entry name" value="HTH_XRE"/>
    <property type="match status" value="1"/>
</dbReference>
<dbReference type="Proteomes" id="UP000244571">
    <property type="component" value="Chromosome"/>
</dbReference>
<sequence length="96" mass="10525">MKMLKSMYALSPMIAKARKEKGMTQAALAQAIGVSRKTVSEMESGDIRKVALGTVVEALRAVNYRIDVGPNVPPDAEELLRMSYARRLNKNNSESA</sequence>
<protein>
    <recommendedName>
        <fullName evidence="1">HTH cro/C1-type domain-containing protein</fullName>
    </recommendedName>
</protein>
<gene>
    <name evidence="2" type="ORF">DBV39_00860</name>
</gene>
<dbReference type="EMBL" id="CP028901">
    <property type="protein sequence ID" value="AWB35553.1"/>
    <property type="molecule type" value="Genomic_DNA"/>
</dbReference>
<dbReference type="OrthoDB" id="3034420at2"/>
<dbReference type="Pfam" id="PF01381">
    <property type="entry name" value="HTH_3"/>
    <property type="match status" value="1"/>
</dbReference>
<dbReference type="AlphaFoldDB" id="A0A2R4XP25"/>
<accession>A0A2R4XP25</accession>
<dbReference type="KEGG" id="boz:DBV39_00860"/>
<organism evidence="2 3">
    <name type="scientific">Orrella marina</name>
    <dbReference type="NCBI Taxonomy" id="2163011"/>
    <lineage>
        <taxon>Bacteria</taxon>
        <taxon>Pseudomonadati</taxon>
        <taxon>Pseudomonadota</taxon>
        <taxon>Betaproteobacteria</taxon>
        <taxon>Burkholderiales</taxon>
        <taxon>Alcaligenaceae</taxon>
        <taxon>Orrella</taxon>
    </lineage>
</organism>
<evidence type="ECO:0000259" key="1">
    <source>
        <dbReference type="PROSITE" id="PS50943"/>
    </source>
</evidence>
<reference evidence="2 3" key="1">
    <citation type="submission" date="2018-04" db="EMBL/GenBank/DDBJ databases">
        <title>Bordetella sp. HZ20 isolated from seawater.</title>
        <authorList>
            <person name="Sun C."/>
        </authorList>
    </citation>
    <scope>NUCLEOTIDE SEQUENCE [LARGE SCALE GENOMIC DNA]</scope>
    <source>
        <strain evidence="2 3">HZ20</strain>
    </source>
</reference>